<dbReference type="InterPro" id="IPR023210">
    <property type="entry name" value="NADP_OxRdtase_dom"/>
</dbReference>
<dbReference type="CDD" id="cd19096">
    <property type="entry name" value="AKR_Fe-S_oxidoreductase"/>
    <property type="match status" value="1"/>
</dbReference>
<evidence type="ECO:0000256" key="3">
    <source>
        <dbReference type="ARBA" id="ARBA00023014"/>
    </source>
</evidence>
<dbReference type="Gene3D" id="3.20.20.100">
    <property type="entry name" value="NADP-dependent oxidoreductase domain"/>
    <property type="match status" value="1"/>
</dbReference>
<keyword evidence="2" id="KW-0408">Iron</keyword>
<dbReference type="GO" id="GO:0051536">
    <property type="term" value="F:iron-sulfur cluster binding"/>
    <property type="evidence" value="ECO:0007669"/>
    <property type="project" value="UniProtKB-KW"/>
</dbReference>
<dbReference type="PROSITE" id="PS51379">
    <property type="entry name" value="4FE4S_FER_2"/>
    <property type="match status" value="1"/>
</dbReference>
<dbReference type="GO" id="GO:0046872">
    <property type="term" value="F:metal ion binding"/>
    <property type="evidence" value="ECO:0007669"/>
    <property type="project" value="UniProtKB-KW"/>
</dbReference>
<dbReference type="PROSITE" id="PS00198">
    <property type="entry name" value="4FE4S_FER_1"/>
    <property type="match status" value="1"/>
</dbReference>
<dbReference type="InterPro" id="IPR017896">
    <property type="entry name" value="4Fe4S_Fe-S-bd"/>
</dbReference>
<reference evidence="5 6" key="1">
    <citation type="submission" date="2016-11" db="EMBL/GenBank/DDBJ databases">
        <authorList>
            <person name="Jaros S."/>
            <person name="Januszkiewicz K."/>
            <person name="Wedrychowicz H."/>
        </authorList>
    </citation>
    <scope>NUCLEOTIDE SEQUENCE [LARGE SCALE GENOMIC DNA]</scope>
    <source>
        <strain evidence="5 6">DSM 3090</strain>
    </source>
</reference>
<dbReference type="Pfam" id="PF13187">
    <property type="entry name" value="Fer4_9"/>
    <property type="match status" value="1"/>
</dbReference>
<organism evidence="5 6">
    <name type="scientific">Hathewaya proteolytica DSM 3090</name>
    <dbReference type="NCBI Taxonomy" id="1121331"/>
    <lineage>
        <taxon>Bacteria</taxon>
        <taxon>Bacillati</taxon>
        <taxon>Bacillota</taxon>
        <taxon>Clostridia</taxon>
        <taxon>Eubacteriales</taxon>
        <taxon>Clostridiaceae</taxon>
        <taxon>Hathewaya</taxon>
    </lineage>
</organism>
<keyword evidence="6" id="KW-1185">Reference proteome</keyword>
<dbReference type="AlphaFoldDB" id="A0A1M6NZS2"/>
<evidence type="ECO:0000313" key="5">
    <source>
        <dbReference type="EMBL" id="SHK01160.1"/>
    </source>
</evidence>
<dbReference type="EMBL" id="FRAD01000011">
    <property type="protein sequence ID" value="SHK01160.1"/>
    <property type="molecule type" value="Genomic_DNA"/>
</dbReference>
<proteinExistence type="predicted"/>
<evidence type="ECO:0000256" key="1">
    <source>
        <dbReference type="ARBA" id="ARBA00022723"/>
    </source>
</evidence>
<sequence>MEYSILEKINVKLSKLAFGAMRFPKDKDVINQDKVNEMIKLAHNAGINYYDTAYVYDNGKSEKALGIALKQFKREEYYVTDKMPFWLVKSKEDMERIFNETLDNIGVEYIDFYLMHALESKYVDTMEQVNGLQWAIEKKKKGLIKYLGFSIHDDIELLDKVLDMYDWDFVQIQYNYMDLLDNPGQKGYERLLEKKIPIMIMEPLKGGMLANVPKELRKPFDQLGNDTSAKYAFRWLAEKEGIATILSGMSTLEQVQENIEIFKDLKPLSTEEEEAIEIVKDNINSRQKVKCTGCSYCMPCPHGVNIPGNFRRWNNNALNSVSENWISSSEINYENAEKCIGCGICVEHCPQKINIPEKIREMIGER</sequence>
<dbReference type="PANTHER" id="PTHR43312:SF2">
    <property type="entry name" value="OXIDOREDUCTASE"/>
    <property type="match status" value="1"/>
</dbReference>
<dbReference type="InterPro" id="IPR053135">
    <property type="entry name" value="AKR2_Oxidoreductase"/>
</dbReference>
<dbReference type="Gene3D" id="3.30.70.20">
    <property type="match status" value="1"/>
</dbReference>
<dbReference type="SUPFAM" id="SSF51430">
    <property type="entry name" value="NAD(P)-linked oxidoreductase"/>
    <property type="match status" value="1"/>
</dbReference>
<protein>
    <recommendedName>
        <fullName evidence="4">4Fe-4S ferredoxin-type domain-containing protein</fullName>
    </recommendedName>
</protein>
<dbReference type="STRING" id="1121331.SAMN02745248_01571"/>
<keyword evidence="1" id="KW-0479">Metal-binding</keyword>
<accession>A0A1M6NZS2</accession>
<feature type="domain" description="4Fe-4S ferredoxin-type" evidence="4">
    <location>
        <begin position="329"/>
        <end position="358"/>
    </location>
</feature>
<keyword evidence="3" id="KW-0411">Iron-sulfur</keyword>
<name>A0A1M6NZS2_9CLOT</name>
<dbReference type="Pfam" id="PF00248">
    <property type="entry name" value="Aldo_ket_red"/>
    <property type="match status" value="1"/>
</dbReference>
<evidence type="ECO:0000313" key="6">
    <source>
        <dbReference type="Proteomes" id="UP000183952"/>
    </source>
</evidence>
<dbReference type="PANTHER" id="PTHR43312">
    <property type="entry name" value="D-THREO-ALDOSE 1-DEHYDROGENASE"/>
    <property type="match status" value="1"/>
</dbReference>
<dbReference type="InterPro" id="IPR036812">
    <property type="entry name" value="NAD(P)_OxRdtase_dom_sf"/>
</dbReference>
<dbReference type="SUPFAM" id="SSF46548">
    <property type="entry name" value="alpha-helical ferredoxin"/>
    <property type="match status" value="1"/>
</dbReference>
<gene>
    <name evidence="5" type="ORF">SAMN02745248_01571</name>
</gene>
<dbReference type="OrthoDB" id="9773828at2"/>
<evidence type="ECO:0000256" key="2">
    <source>
        <dbReference type="ARBA" id="ARBA00023004"/>
    </source>
</evidence>
<dbReference type="Proteomes" id="UP000183952">
    <property type="component" value="Unassembled WGS sequence"/>
</dbReference>
<dbReference type="RefSeq" id="WP_072903526.1">
    <property type="nucleotide sequence ID" value="NZ_FRAD01000011.1"/>
</dbReference>
<dbReference type="InterPro" id="IPR017900">
    <property type="entry name" value="4Fe4S_Fe_S_CS"/>
</dbReference>
<evidence type="ECO:0000259" key="4">
    <source>
        <dbReference type="PROSITE" id="PS51379"/>
    </source>
</evidence>